<feature type="active site" description="Nucleophile" evidence="4">
    <location>
        <position position="285"/>
    </location>
</feature>
<dbReference type="HAMAP" id="MF_00168">
    <property type="entry name" value="Q_tRNA_Tgt"/>
    <property type="match status" value="1"/>
</dbReference>
<evidence type="ECO:0000256" key="1">
    <source>
        <dbReference type="ARBA" id="ARBA00022676"/>
    </source>
</evidence>
<evidence type="ECO:0000256" key="2">
    <source>
        <dbReference type="ARBA" id="ARBA00022679"/>
    </source>
</evidence>
<feature type="binding site" evidence="4">
    <location>
        <position position="338"/>
    </location>
    <ligand>
        <name>Zn(2+)</name>
        <dbReference type="ChEBI" id="CHEBI:29105"/>
    </ligand>
</feature>
<comment type="function">
    <text evidence="4">Catalyzes the base-exchange of a guanine (G) residue with the queuine precursor 7-aminomethyl-7-deazaguanine (PreQ1) at position 34 (anticodon wobble position) in tRNAs with GU(N) anticodons (tRNA-Asp, -Asn, -His and -Tyr). Catalysis occurs through a double-displacement mechanism. The nucleophile active site attacks the C1' of nucleotide 34 to detach the guanine base from the RNA, forming a covalent enzyme-RNA intermediate. The proton acceptor active site deprotonates the incoming PreQ1, allowing a nucleophilic attack on the C1' of the ribose to form the product. After dissociation, two additional enzymatic reactions on the tRNA convert PreQ1 to queuine (Q), resulting in the hypermodified nucleoside queuosine (7-(((4,5-cis-dihydroxy-2-cyclopenten-1-yl)amino)methyl)-7-deazaguanosine).</text>
</comment>
<comment type="caution">
    <text evidence="4">Lacks conserved residue(s) required for the propagation of feature annotation.</text>
</comment>
<dbReference type="InterPro" id="IPR050076">
    <property type="entry name" value="ArchSynthase1/Queuine_TRR"/>
</dbReference>
<keyword evidence="4" id="KW-0862">Zinc</keyword>
<dbReference type="NCBIfam" id="TIGR00449">
    <property type="entry name" value="tgt_general"/>
    <property type="match status" value="1"/>
</dbReference>
<dbReference type="PANTHER" id="PTHR46499:SF1">
    <property type="entry name" value="QUEUINE TRNA-RIBOSYLTRANSFERASE"/>
    <property type="match status" value="1"/>
</dbReference>
<dbReference type="EMBL" id="MFPX01000028">
    <property type="protein sequence ID" value="OGH65899.1"/>
    <property type="molecule type" value="Genomic_DNA"/>
</dbReference>
<feature type="domain" description="tRNA-guanine(15) transglycosylase-like" evidence="5">
    <location>
        <begin position="13"/>
        <end position="395"/>
    </location>
</feature>
<comment type="similarity">
    <text evidence="4">Belongs to the queuine tRNA-ribosyltransferase family.</text>
</comment>
<keyword evidence="4" id="KW-0479">Metal-binding</keyword>
<dbReference type="STRING" id="1798676.A3B90_00060"/>
<feature type="binding site" evidence="4">
    <location>
        <position position="159"/>
    </location>
    <ligand>
        <name>substrate</name>
    </ligand>
</feature>
<dbReference type="InterPro" id="IPR002616">
    <property type="entry name" value="tRNA_ribo_trans-like"/>
</dbReference>
<comment type="pathway">
    <text evidence="4">tRNA modification; tRNA-queuosine biosynthesis.</text>
</comment>
<feature type="binding site" evidence="4">
    <location>
        <position position="336"/>
    </location>
    <ligand>
        <name>Zn(2+)</name>
        <dbReference type="ChEBI" id="CHEBI:29105"/>
    </ligand>
</feature>
<evidence type="ECO:0000256" key="4">
    <source>
        <dbReference type="HAMAP-Rule" id="MF_00168"/>
    </source>
</evidence>
<keyword evidence="1 4" id="KW-0328">Glycosyltransferase</keyword>
<keyword evidence="4" id="KW-0671">Queuosine biosynthesis</keyword>
<comment type="cofactor">
    <cofactor evidence="4">
        <name>Zn(2+)</name>
        <dbReference type="ChEBI" id="CHEBI:29105"/>
    </cofactor>
    <text evidence="4">Binds 1 zinc ion per subunit.</text>
</comment>
<comment type="caution">
    <text evidence="6">The sequence shown here is derived from an EMBL/GenBank/DDBJ whole genome shotgun (WGS) entry which is preliminary data.</text>
</comment>
<dbReference type="UniPathway" id="UPA00392"/>
<comment type="catalytic activity">
    <reaction evidence="4">
        <text>7-aminomethyl-7-carbaguanine + guanosine(34) in tRNA = 7-aminomethyl-7-carbaguanosine(34) in tRNA + guanine</text>
        <dbReference type="Rhea" id="RHEA:24104"/>
        <dbReference type="Rhea" id="RHEA-COMP:10341"/>
        <dbReference type="Rhea" id="RHEA-COMP:10342"/>
        <dbReference type="ChEBI" id="CHEBI:16235"/>
        <dbReference type="ChEBI" id="CHEBI:58703"/>
        <dbReference type="ChEBI" id="CHEBI:74269"/>
        <dbReference type="ChEBI" id="CHEBI:82833"/>
        <dbReference type="EC" id="2.4.2.29"/>
    </reaction>
</comment>
<feature type="binding site" evidence="4">
    <location>
        <position position="341"/>
    </location>
    <ligand>
        <name>Zn(2+)</name>
        <dbReference type="ChEBI" id="CHEBI:29105"/>
    </ligand>
</feature>
<comment type="subunit">
    <text evidence="4">Homodimer. Within each dimer, one monomer is responsible for RNA recognition and catalysis, while the other monomer binds to the replacement base PreQ1.</text>
</comment>
<evidence type="ECO:0000256" key="3">
    <source>
        <dbReference type="ARBA" id="ARBA00022694"/>
    </source>
</evidence>
<dbReference type="AlphaFoldDB" id="A0A1F6M2S1"/>
<dbReference type="GO" id="GO:0005829">
    <property type="term" value="C:cytosol"/>
    <property type="evidence" value="ECO:0007669"/>
    <property type="project" value="TreeGrafter"/>
</dbReference>
<dbReference type="GO" id="GO:0008479">
    <property type="term" value="F:tRNA-guanosine(34) queuine transglycosylase activity"/>
    <property type="evidence" value="ECO:0007669"/>
    <property type="project" value="UniProtKB-UniRule"/>
</dbReference>
<sequence length="397" mass="45431">MFFEITHKEKNTHARTGIIHTDHGDIETPIFMPVGTQGTVKSLDFVDLQTIEAQIILGNTYHLHLRPGENLIAKFGGLHKFMNWDHPILTDSGGFQVFSLGAQKEKKEIGQTKNDKMVEIDEEGVIFRSYIDGSKHRFSPEEAIRIQHKIGADIIMAFDECTPDDADTKYTRAAMDRTHRWAARCIAEHKKNTATHGYHQFLFGIIQGANHRELREESARTISALDFDGIAIGGESVGYNMEATKNILDWVVPLLHEEKPRYTMGLGYSAMDLFDVVERGVDMFDCVAPTRIARNGTLYVHPEILKNKKTNSKWNDRIDISKAEFFDDAGPVDPFCECFTCKNHSRAYLHHLFKAEELLAYRLASLHNLHFFLDLMKEIRESIKTNSFLELKKKFEL</sequence>
<reference evidence="6 7" key="1">
    <citation type="journal article" date="2016" name="Nat. Commun.">
        <title>Thousands of microbial genomes shed light on interconnected biogeochemical processes in an aquifer system.</title>
        <authorList>
            <person name="Anantharaman K."/>
            <person name="Brown C.T."/>
            <person name="Hug L.A."/>
            <person name="Sharon I."/>
            <person name="Castelle C.J."/>
            <person name="Probst A.J."/>
            <person name="Thomas B.C."/>
            <person name="Singh A."/>
            <person name="Wilkins M.J."/>
            <person name="Karaoz U."/>
            <person name="Brodie E.L."/>
            <person name="Williams K.H."/>
            <person name="Hubbard S.S."/>
            <person name="Banfield J.F."/>
        </authorList>
    </citation>
    <scope>NUCLEOTIDE SEQUENCE [LARGE SCALE GENOMIC DNA]</scope>
</reference>
<proteinExistence type="inferred from homology"/>
<dbReference type="Gene3D" id="3.20.20.105">
    <property type="entry name" value="Queuine tRNA-ribosyltransferase-like"/>
    <property type="match status" value="1"/>
</dbReference>
<gene>
    <name evidence="4" type="primary">tgt</name>
    <name evidence="6" type="ORF">A3B90_00060</name>
</gene>
<dbReference type="InterPro" id="IPR036511">
    <property type="entry name" value="TGT-like_sf"/>
</dbReference>
<dbReference type="SUPFAM" id="SSF51713">
    <property type="entry name" value="tRNA-guanine transglycosylase"/>
    <property type="match status" value="1"/>
</dbReference>
<accession>A0A1F6M2S1</accession>
<dbReference type="GO" id="GO:0046872">
    <property type="term" value="F:metal ion binding"/>
    <property type="evidence" value="ECO:0007669"/>
    <property type="project" value="UniProtKB-KW"/>
</dbReference>
<dbReference type="Proteomes" id="UP000178742">
    <property type="component" value="Unassembled WGS sequence"/>
</dbReference>
<dbReference type="PANTHER" id="PTHR46499">
    <property type="entry name" value="QUEUINE TRNA-RIBOSYLTRANSFERASE"/>
    <property type="match status" value="1"/>
</dbReference>
<feature type="active site" description="Proton acceptor" evidence="4">
    <location>
        <position position="91"/>
    </location>
</feature>
<feature type="binding site" evidence="4">
    <location>
        <position position="207"/>
    </location>
    <ligand>
        <name>substrate</name>
    </ligand>
</feature>
<name>A0A1F6M2S1_9BACT</name>
<evidence type="ECO:0000313" key="7">
    <source>
        <dbReference type="Proteomes" id="UP000178742"/>
    </source>
</evidence>
<dbReference type="EC" id="2.4.2.29" evidence="4"/>
<evidence type="ECO:0000259" key="5">
    <source>
        <dbReference type="Pfam" id="PF01702"/>
    </source>
</evidence>
<dbReference type="GO" id="GO:0008616">
    <property type="term" value="P:tRNA queuosine(34) biosynthetic process"/>
    <property type="evidence" value="ECO:0007669"/>
    <property type="project" value="UniProtKB-UniRule"/>
</dbReference>
<dbReference type="NCBIfam" id="TIGR00430">
    <property type="entry name" value="Q_tRNA_tgt"/>
    <property type="match status" value="1"/>
</dbReference>
<feature type="region of interest" description="RNA binding; important for wobble base 34 recognition" evidence="4">
    <location>
        <begin position="290"/>
        <end position="294"/>
    </location>
</feature>
<keyword evidence="3 4" id="KW-0819">tRNA processing</keyword>
<feature type="binding site" evidence="4">
    <location>
        <begin position="91"/>
        <end position="95"/>
    </location>
    <ligand>
        <name>substrate</name>
    </ligand>
</feature>
<keyword evidence="2 4" id="KW-0808">Transferase</keyword>
<dbReference type="InterPro" id="IPR004803">
    <property type="entry name" value="TGT"/>
</dbReference>
<evidence type="ECO:0000313" key="6">
    <source>
        <dbReference type="EMBL" id="OGH65899.1"/>
    </source>
</evidence>
<protein>
    <recommendedName>
        <fullName evidence="4">Queuine tRNA-ribosyltransferase</fullName>
        <ecNumber evidence="4">2.4.2.29</ecNumber>
    </recommendedName>
    <alternativeName>
        <fullName evidence="4">Guanine insertion enzyme</fullName>
    </alternativeName>
    <alternativeName>
        <fullName evidence="4">tRNA-guanine transglycosylase</fullName>
    </alternativeName>
</protein>
<feature type="binding site" evidence="4">
    <location>
        <position position="234"/>
    </location>
    <ligand>
        <name>substrate</name>
    </ligand>
</feature>
<organism evidence="6 7">
    <name type="scientific">Candidatus Magasanikbacteria bacterium RIFCSPHIGHO2_02_FULL_41_13</name>
    <dbReference type="NCBI Taxonomy" id="1798676"/>
    <lineage>
        <taxon>Bacteria</taxon>
        <taxon>Candidatus Magasanikiibacteriota</taxon>
    </lineage>
</organism>
<dbReference type="Pfam" id="PF01702">
    <property type="entry name" value="TGT"/>
    <property type="match status" value="1"/>
</dbReference>
<feature type="binding site" evidence="4">
    <location>
        <position position="367"/>
    </location>
    <ligand>
        <name>Zn(2+)</name>
        <dbReference type="ChEBI" id="CHEBI:29105"/>
    </ligand>
</feature>